<organism evidence="1 2">
    <name type="scientific">Morganella morganii</name>
    <name type="common">Proteus morganii</name>
    <dbReference type="NCBI Taxonomy" id="582"/>
    <lineage>
        <taxon>Bacteria</taxon>
        <taxon>Pseudomonadati</taxon>
        <taxon>Pseudomonadota</taxon>
        <taxon>Gammaproteobacteria</taxon>
        <taxon>Enterobacterales</taxon>
        <taxon>Morganellaceae</taxon>
        <taxon>Morganella</taxon>
    </lineage>
</organism>
<evidence type="ECO:0000313" key="1">
    <source>
        <dbReference type="EMBL" id="KJF76689.1"/>
    </source>
</evidence>
<dbReference type="InterPro" id="IPR020351">
    <property type="entry name" value="Phage_TAC_9"/>
</dbReference>
<dbReference type="PATRIC" id="fig|582.24.peg.5504"/>
<dbReference type="Pfam" id="PF10876">
    <property type="entry name" value="Phage_TAC_9"/>
    <property type="match status" value="1"/>
</dbReference>
<dbReference type="AlphaFoldDB" id="A0A0D8L4P3"/>
<dbReference type="EMBL" id="JZSH01000270">
    <property type="protein sequence ID" value="KJF76689.1"/>
    <property type="molecule type" value="Genomic_DNA"/>
</dbReference>
<name>A0A0D8L4P3_MORMO</name>
<evidence type="ECO:0000313" key="2">
    <source>
        <dbReference type="Proteomes" id="UP000032582"/>
    </source>
</evidence>
<protein>
    <submittedName>
        <fullName evidence="1">Uncharacterized protein</fullName>
    </submittedName>
</protein>
<dbReference type="Proteomes" id="UP000032582">
    <property type="component" value="Unassembled WGS sequence"/>
</dbReference>
<reference evidence="1 2" key="1">
    <citation type="submission" date="2015-02" db="EMBL/GenBank/DDBJ databases">
        <title>Whole genome shotgun sequencing of cultured foodborne pathogen.</title>
        <authorList>
            <person name="Timme R."/>
            <person name="Allard M.W."/>
            <person name="Strain E."/>
            <person name="Evans P.S."/>
            <person name="Brown E."/>
        </authorList>
    </citation>
    <scope>NUCLEOTIDE SEQUENCE [LARGE SCALE GENOMIC DNA]</scope>
    <source>
        <strain evidence="1 2">GCSL-TSO-24</strain>
    </source>
</reference>
<sequence length="131" mass="14360">MEIDGITYEHRDANFIMAKTVGMKLMQLLKGNITLSGSEVNIDIGGALANIGTPDFAGVEKFVLKFVTVTDESGVVVHIDQPDVFNVHFNKHKSHYFQLVIDGLKFHFAGFLPAGLASKVNTLDLDNLNLV</sequence>
<comment type="caution">
    <text evidence="1">The sequence shown here is derived from an EMBL/GenBank/DDBJ whole genome shotgun (WGS) entry which is preliminary data.</text>
</comment>
<gene>
    <name evidence="1" type="ORF">UA45_17205</name>
</gene>
<accession>A0A0D8L4P3</accession>
<proteinExistence type="predicted"/>